<dbReference type="Proteomes" id="UP000029781">
    <property type="component" value="Segment"/>
</dbReference>
<dbReference type="RefSeq" id="YP_003969655.1">
    <property type="nucleotide sequence ID" value="NC_014637.1"/>
</dbReference>
<reference evidence="1 2" key="1">
    <citation type="journal article" date="2010" name="Proc. Natl. Acad. Sci. U.S.A.">
        <title>Giant virus with a remarkable complement of genes infects marine zooplankton.</title>
        <authorList>
            <person name="Fischer M.G."/>
            <person name="Allen M.J."/>
            <person name="Wilson W.H."/>
            <person name="Suttle C.A."/>
        </authorList>
    </citation>
    <scope>NUCLEOTIDE SEQUENCE [LARGE SCALE GENOMIC DNA]</scope>
    <source>
        <strain evidence="1 2">BV-PW1</strain>
    </source>
</reference>
<organism evidence="1 2">
    <name type="scientific">Cafeteria roenbergensis virus (strain BV-PW1)</name>
    <name type="common">CroV</name>
    <dbReference type="NCBI Taxonomy" id="693272"/>
    <lineage>
        <taxon>Viruses</taxon>
        <taxon>Varidnaviria</taxon>
        <taxon>Bamfordvirae</taxon>
        <taxon>Nucleocytoviricota</taxon>
        <taxon>Megaviricetes</taxon>
        <taxon>Imitervirales</taxon>
        <taxon>Mimiviridae</taxon>
        <taxon>Aliimimivirinae</taxon>
        <taxon>Rheavirus</taxon>
        <taxon>Rheavirus sinusmexicani</taxon>
    </lineage>
</organism>
<organismHost>
    <name type="scientific">Cafeteria roenbergensis</name>
    <name type="common">Marine flagellate</name>
    <dbReference type="NCBI Taxonomy" id="33653"/>
</organismHost>
<sequence length="186" mass="22508">MKRFLIKEDYNTLKVIDNKYQIWFYTPKHHFKNPTSYHLYVNKKYLQLEYNVKINLNNKEINLDDLFKTKIEDLIKLIIEIKLGNLWTGFTVIFTKQNYNKQIIEQETTGFCPKILIGGKNLEENQQYLYCLETKCTYYSELPNEIAKELRIVPLNKFYKEICRITNKYYQMISTANKEIKMLKKM</sequence>
<evidence type="ECO:0000313" key="1">
    <source>
        <dbReference type="EMBL" id="ADO67056.1"/>
    </source>
</evidence>
<dbReference type="KEGG" id="vg:9887425"/>
<dbReference type="GeneID" id="9887425"/>
<name>E3T4E3_CROVB</name>
<proteinExistence type="predicted"/>
<evidence type="ECO:0000313" key="2">
    <source>
        <dbReference type="Proteomes" id="UP000029781"/>
    </source>
</evidence>
<accession>E3T4E3</accession>
<dbReference type="EMBL" id="GU244497">
    <property type="protein sequence ID" value="ADO67056.1"/>
    <property type="molecule type" value="Genomic_DNA"/>
</dbReference>
<keyword evidence="2" id="KW-1185">Reference proteome</keyword>
<gene>
    <name evidence="1" type="ORF">crov023</name>
</gene>
<protein>
    <submittedName>
        <fullName evidence="1">Uncharacterized protein</fullName>
    </submittedName>
</protein>